<feature type="transmembrane region" description="Helical" evidence="9">
    <location>
        <begin position="92"/>
        <end position="116"/>
    </location>
</feature>
<feature type="transmembrane region" description="Helical" evidence="9">
    <location>
        <begin position="333"/>
        <end position="358"/>
    </location>
</feature>
<keyword evidence="6 9" id="KW-0472">Membrane</keyword>
<keyword evidence="5 9" id="KW-1133">Transmembrane helix</keyword>
<evidence type="ECO:0000256" key="8">
    <source>
        <dbReference type="SAM" id="MobiDB-lite"/>
    </source>
</evidence>
<evidence type="ECO:0000256" key="4">
    <source>
        <dbReference type="ARBA" id="ARBA00022692"/>
    </source>
</evidence>
<name>A0A2B4SXX6_STYPI</name>
<dbReference type="EMBL" id="LSMT01000009">
    <property type="protein sequence ID" value="PFX33730.1"/>
    <property type="molecule type" value="Genomic_DNA"/>
</dbReference>
<dbReference type="GO" id="GO:0005886">
    <property type="term" value="C:plasma membrane"/>
    <property type="evidence" value="ECO:0007669"/>
    <property type="project" value="UniProtKB-SubCell"/>
</dbReference>
<evidence type="ECO:0000256" key="1">
    <source>
        <dbReference type="ARBA" id="ARBA00004651"/>
    </source>
</evidence>
<dbReference type="PANTHER" id="PTHR11388">
    <property type="entry name" value="ORGANIC ANION TRANSPORTER"/>
    <property type="match status" value="1"/>
</dbReference>
<gene>
    <name evidence="11" type="primary">Slco4a1</name>
    <name evidence="11" type="ORF">AWC38_SpisGene1416</name>
</gene>
<feature type="transmembrane region" description="Helical" evidence="9">
    <location>
        <begin position="58"/>
        <end position="80"/>
    </location>
</feature>
<dbReference type="AlphaFoldDB" id="A0A2B4SXX6"/>
<dbReference type="GO" id="GO:0055085">
    <property type="term" value="P:transmembrane transport"/>
    <property type="evidence" value="ECO:0007669"/>
    <property type="project" value="InterPro"/>
</dbReference>
<evidence type="ECO:0000259" key="10">
    <source>
        <dbReference type="PROSITE" id="PS51465"/>
    </source>
</evidence>
<evidence type="ECO:0000256" key="2">
    <source>
        <dbReference type="ARBA" id="ARBA00009657"/>
    </source>
</evidence>
<dbReference type="Proteomes" id="UP000225706">
    <property type="component" value="Unassembled WGS sequence"/>
</dbReference>
<dbReference type="Gene3D" id="1.20.1250.20">
    <property type="entry name" value="MFS general substrate transporter like domains"/>
    <property type="match status" value="1"/>
</dbReference>
<proteinExistence type="inferred from homology"/>
<dbReference type="InterPro" id="IPR004156">
    <property type="entry name" value="OATP"/>
</dbReference>
<evidence type="ECO:0000256" key="6">
    <source>
        <dbReference type="ARBA" id="ARBA00023136"/>
    </source>
</evidence>
<evidence type="ECO:0000256" key="3">
    <source>
        <dbReference type="ARBA" id="ARBA00022475"/>
    </source>
</evidence>
<dbReference type="InterPro" id="IPR002350">
    <property type="entry name" value="Kazal_dom"/>
</dbReference>
<keyword evidence="7" id="KW-1015">Disulfide bond</keyword>
<protein>
    <submittedName>
        <fullName evidence="11">Solute carrier organic anion transporter family member 4A1</fullName>
    </submittedName>
</protein>
<dbReference type="SUPFAM" id="SSF103473">
    <property type="entry name" value="MFS general substrate transporter"/>
    <property type="match status" value="1"/>
</dbReference>
<keyword evidence="4 9" id="KW-0812">Transmembrane</keyword>
<evidence type="ECO:0000313" key="11">
    <source>
        <dbReference type="EMBL" id="PFX33730.1"/>
    </source>
</evidence>
<dbReference type="SUPFAM" id="SSF100895">
    <property type="entry name" value="Kazal-type serine protease inhibitors"/>
    <property type="match status" value="1"/>
</dbReference>
<comment type="caution">
    <text evidence="11">The sequence shown here is derived from an EMBL/GenBank/DDBJ whole genome shotgun (WGS) entry which is preliminary data.</text>
</comment>
<comment type="similarity">
    <text evidence="2">Belongs to the organo anion transporter (TC 2.A.60) family.</text>
</comment>
<dbReference type="OrthoDB" id="5062115at2759"/>
<keyword evidence="3" id="KW-1003">Cell membrane</keyword>
<evidence type="ECO:0000313" key="12">
    <source>
        <dbReference type="Proteomes" id="UP000225706"/>
    </source>
</evidence>
<evidence type="ECO:0000256" key="7">
    <source>
        <dbReference type="ARBA" id="ARBA00023157"/>
    </source>
</evidence>
<sequence length="393" mass="43114">MFVCAIVIFGFPRELPGSRERRDKAIEEGNLPKSDERLRGSLKDIVPATIKLLKNPTYMFNAMGTTAGSFFGAGLGAFISKFAELKFNTNPGLAGVTLGAVFLVGATGGIFLSGVIVRRFNLKKSCRLSAMCCWCFQLFTVWTAVTFIIPGCNQIELAGITKPYYKSQSQLGSLTAQCNANCSCSIASIDPVCGEDNLSYFSPCHAGCSKVEGSKAYQCSCILSVGNGTEASAAKRYCDRGPGCKNFLYFLLVSCLLIVAVFLTAIPGKTVALRCVPDNQRSYSLGFQFIFQRSLGFLPGPVVTGWIFDYLCLLWGESCGRRGRCQIYDIKKLSLAITVLGCIMKGLAMLFFFLSFWFCKSSYDEDDVKEDQTKDENESMRESLNLSKKLLTD</sequence>
<accession>A0A2B4SXX6</accession>
<feature type="region of interest" description="Disordered" evidence="8">
    <location>
        <begin position="369"/>
        <end position="393"/>
    </location>
</feature>
<feature type="domain" description="Kazal-like" evidence="10">
    <location>
        <begin position="172"/>
        <end position="223"/>
    </location>
</feature>
<organism evidence="11 12">
    <name type="scientific">Stylophora pistillata</name>
    <name type="common">Smooth cauliflower coral</name>
    <dbReference type="NCBI Taxonomy" id="50429"/>
    <lineage>
        <taxon>Eukaryota</taxon>
        <taxon>Metazoa</taxon>
        <taxon>Cnidaria</taxon>
        <taxon>Anthozoa</taxon>
        <taxon>Hexacorallia</taxon>
        <taxon>Scleractinia</taxon>
        <taxon>Astrocoeniina</taxon>
        <taxon>Pocilloporidae</taxon>
        <taxon>Stylophora</taxon>
    </lineage>
</organism>
<evidence type="ECO:0000256" key="9">
    <source>
        <dbReference type="SAM" id="Phobius"/>
    </source>
</evidence>
<feature type="transmembrane region" description="Helical" evidence="9">
    <location>
        <begin position="247"/>
        <end position="266"/>
    </location>
</feature>
<dbReference type="PANTHER" id="PTHR11388:SF100">
    <property type="entry name" value="SOLUTE CARRIER ORGANIC ANION TRANSPORTER FAMILY MEMBER 4A1"/>
    <property type="match status" value="1"/>
</dbReference>
<evidence type="ECO:0000256" key="5">
    <source>
        <dbReference type="ARBA" id="ARBA00022989"/>
    </source>
</evidence>
<dbReference type="PROSITE" id="PS51465">
    <property type="entry name" value="KAZAL_2"/>
    <property type="match status" value="1"/>
</dbReference>
<keyword evidence="12" id="KW-1185">Reference proteome</keyword>
<reference evidence="12" key="1">
    <citation type="journal article" date="2017" name="bioRxiv">
        <title>Comparative analysis of the genomes of Stylophora pistillata and Acropora digitifera provides evidence for extensive differences between species of corals.</title>
        <authorList>
            <person name="Voolstra C.R."/>
            <person name="Li Y."/>
            <person name="Liew Y.J."/>
            <person name="Baumgarten S."/>
            <person name="Zoccola D."/>
            <person name="Flot J.-F."/>
            <person name="Tambutte S."/>
            <person name="Allemand D."/>
            <person name="Aranda M."/>
        </authorList>
    </citation>
    <scope>NUCLEOTIDE SEQUENCE [LARGE SCALE GENOMIC DNA]</scope>
</reference>
<dbReference type="Pfam" id="PF03137">
    <property type="entry name" value="OATP"/>
    <property type="match status" value="1"/>
</dbReference>
<comment type="subcellular location">
    <subcellularLocation>
        <location evidence="1">Cell membrane</location>
        <topology evidence="1">Multi-pass membrane protein</topology>
    </subcellularLocation>
</comment>
<dbReference type="InterPro" id="IPR036259">
    <property type="entry name" value="MFS_trans_sf"/>
</dbReference>
<dbReference type="Pfam" id="PF07648">
    <property type="entry name" value="Kazal_2"/>
    <property type="match status" value="1"/>
</dbReference>
<dbReference type="InterPro" id="IPR036058">
    <property type="entry name" value="Kazal_dom_sf"/>
</dbReference>
<feature type="compositionally biased region" description="Basic and acidic residues" evidence="8">
    <location>
        <begin position="370"/>
        <end position="381"/>
    </location>
</feature>